<sequence>MAITTTTHLNFRGQARAALEFYQAAFGGQLAAVTFAQAHNVQSQGGLATAEEADQIMWGQVQGENGFHVMAYDVPSALSFDRGDKSVFVSIRGDAGADDEVTGYWNALKDGAAIQADLGPAPWGAPLYGMLTDKFGVTWVMDVAVNY</sequence>
<dbReference type="EMBL" id="JACHIA010000038">
    <property type="protein sequence ID" value="MBB6074059.1"/>
    <property type="molecule type" value="Genomic_DNA"/>
</dbReference>
<gene>
    <name evidence="2" type="ORF">HNQ61_005740</name>
</gene>
<comment type="caution">
    <text evidence="2">The sequence shown here is derived from an EMBL/GenBank/DDBJ whole genome shotgun (WGS) entry which is preliminary data.</text>
</comment>
<evidence type="ECO:0000313" key="3">
    <source>
        <dbReference type="Proteomes" id="UP000582837"/>
    </source>
</evidence>
<reference evidence="2 3" key="1">
    <citation type="submission" date="2020-08" db="EMBL/GenBank/DDBJ databases">
        <title>Genomic Encyclopedia of Type Strains, Phase IV (KMG-IV): sequencing the most valuable type-strain genomes for metagenomic binning, comparative biology and taxonomic classification.</title>
        <authorList>
            <person name="Goeker M."/>
        </authorList>
    </citation>
    <scope>NUCLEOTIDE SEQUENCE [LARGE SCALE GENOMIC DNA]</scope>
    <source>
        <strain evidence="2 3">DSM 29007</strain>
    </source>
</reference>
<dbReference type="PANTHER" id="PTHR33990:SF1">
    <property type="entry name" value="PROTEIN YJDN"/>
    <property type="match status" value="1"/>
</dbReference>
<feature type="domain" description="PhnB-like" evidence="1">
    <location>
        <begin position="5"/>
        <end position="139"/>
    </location>
</feature>
<dbReference type="Proteomes" id="UP000582837">
    <property type="component" value="Unassembled WGS sequence"/>
</dbReference>
<dbReference type="SUPFAM" id="SSF54593">
    <property type="entry name" value="Glyoxalase/Bleomycin resistance protein/Dihydroxybiphenyl dioxygenase"/>
    <property type="match status" value="1"/>
</dbReference>
<dbReference type="PANTHER" id="PTHR33990">
    <property type="entry name" value="PROTEIN YJDN-RELATED"/>
    <property type="match status" value="1"/>
</dbReference>
<dbReference type="Pfam" id="PF06983">
    <property type="entry name" value="3-dmu-9_3-mt"/>
    <property type="match status" value="1"/>
</dbReference>
<dbReference type="InterPro" id="IPR028973">
    <property type="entry name" value="PhnB-like"/>
</dbReference>
<organism evidence="2 3">
    <name type="scientific">Longimicrobium terrae</name>
    <dbReference type="NCBI Taxonomy" id="1639882"/>
    <lineage>
        <taxon>Bacteria</taxon>
        <taxon>Pseudomonadati</taxon>
        <taxon>Gemmatimonadota</taxon>
        <taxon>Longimicrobiia</taxon>
        <taxon>Longimicrobiales</taxon>
        <taxon>Longimicrobiaceae</taxon>
        <taxon>Longimicrobium</taxon>
    </lineage>
</organism>
<accession>A0A841H8P5</accession>
<proteinExistence type="predicted"/>
<dbReference type="RefSeq" id="WP_170039237.1">
    <property type="nucleotide sequence ID" value="NZ_JABDTL010000002.1"/>
</dbReference>
<dbReference type="AlphaFoldDB" id="A0A841H8P5"/>
<name>A0A841H8P5_9BACT</name>
<dbReference type="Gene3D" id="3.10.180.10">
    <property type="entry name" value="2,3-Dihydroxybiphenyl 1,2-Dioxygenase, domain 1"/>
    <property type="match status" value="1"/>
</dbReference>
<dbReference type="InterPro" id="IPR029068">
    <property type="entry name" value="Glyas_Bleomycin-R_OHBP_Dase"/>
</dbReference>
<protein>
    <submittedName>
        <fullName evidence="2">PhnB protein</fullName>
    </submittedName>
</protein>
<evidence type="ECO:0000313" key="2">
    <source>
        <dbReference type="EMBL" id="MBB6074059.1"/>
    </source>
</evidence>
<evidence type="ECO:0000259" key="1">
    <source>
        <dbReference type="Pfam" id="PF06983"/>
    </source>
</evidence>
<keyword evidence="3" id="KW-1185">Reference proteome</keyword>